<gene>
    <name evidence="3" type="ORF">Gilli_2403</name>
</gene>
<name>H2BWQ1_GILLR</name>
<organism evidence="3 4">
    <name type="scientific">Gillisia limnaea (strain DSM 15749 / LMG 21470 / R-8282)</name>
    <dbReference type="NCBI Taxonomy" id="865937"/>
    <lineage>
        <taxon>Bacteria</taxon>
        <taxon>Pseudomonadati</taxon>
        <taxon>Bacteroidota</taxon>
        <taxon>Flavobacteriia</taxon>
        <taxon>Flavobacteriales</taxon>
        <taxon>Flavobacteriaceae</taxon>
        <taxon>Gillisia</taxon>
    </lineage>
</organism>
<dbReference type="HOGENOM" id="CLU_100965_3_0_10"/>
<evidence type="ECO:0000259" key="2">
    <source>
        <dbReference type="Pfam" id="PF13778"/>
    </source>
</evidence>
<dbReference type="InterPro" id="IPR025232">
    <property type="entry name" value="DUF4174"/>
</dbReference>
<dbReference type="EMBL" id="JH594606">
    <property type="protein sequence ID" value="EHQ03029.1"/>
    <property type="molecule type" value="Genomic_DNA"/>
</dbReference>
<dbReference type="AlphaFoldDB" id="H2BWQ1"/>
<keyword evidence="1" id="KW-0732">Signal</keyword>
<reference evidence="4" key="1">
    <citation type="journal article" date="2012" name="Stand. Genomic Sci.">
        <title>Genome sequence of the Antarctic rhodopsins-containing flavobacterium Gillisia limnaea type strain (R-8282(T)).</title>
        <authorList>
            <person name="Riedel T."/>
            <person name="Held B."/>
            <person name="Nolan M."/>
            <person name="Lucas S."/>
            <person name="Lapidus A."/>
            <person name="Tice H."/>
            <person name="Del Rio T.G."/>
            <person name="Cheng J.F."/>
            <person name="Han C."/>
            <person name="Tapia R."/>
            <person name="Goodwin L.A."/>
            <person name="Pitluck S."/>
            <person name="Liolios K."/>
            <person name="Mavromatis K."/>
            <person name="Pagani I."/>
            <person name="Ivanova N."/>
            <person name="Mikhailova N."/>
            <person name="Pati A."/>
            <person name="Chen A."/>
            <person name="Palaniappan K."/>
            <person name="Land M."/>
            <person name="Rohde M."/>
            <person name="Tindall B.J."/>
            <person name="Detter J.C."/>
            <person name="Goker M."/>
            <person name="Bristow J."/>
            <person name="Eisen J.A."/>
            <person name="Markowitz V."/>
            <person name="Hugenholtz P."/>
            <person name="Kyrpides N.C."/>
            <person name="Klenk H.P."/>
            <person name="Woyke T."/>
        </authorList>
    </citation>
    <scope>NUCLEOTIDE SEQUENCE [LARGE SCALE GENOMIC DNA]</scope>
    <source>
        <strain evidence="4">DSM 15749 / LMG 21470 / R-8282</strain>
    </source>
</reference>
<dbReference type="Pfam" id="PF13778">
    <property type="entry name" value="DUF4174"/>
    <property type="match status" value="1"/>
</dbReference>
<protein>
    <recommendedName>
        <fullName evidence="2">DUF4174 domain-containing protein</fullName>
    </recommendedName>
</protein>
<evidence type="ECO:0000256" key="1">
    <source>
        <dbReference type="ARBA" id="ARBA00022729"/>
    </source>
</evidence>
<keyword evidence="4" id="KW-1185">Reference proteome</keyword>
<evidence type="ECO:0000313" key="4">
    <source>
        <dbReference type="Proteomes" id="UP000003844"/>
    </source>
</evidence>
<sequence length="146" mass="17284">MIRFQTILIVLILTSMTTLSAQDLSVHRWENRFLILLTEDPDDILYKKQLEELSNCREGMEDRKLIVYHSTRDKFRKGLETKDEWQNSIDIYKKYKENKSGFQVLLIGLDGGVKMDQSEMITCEKLFGTIDSMPMRKAEMRKNEKR</sequence>
<accession>H2BWQ1</accession>
<evidence type="ECO:0000313" key="3">
    <source>
        <dbReference type="EMBL" id="EHQ03029.1"/>
    </source>
</evidence>
<dbReference type="eggNOG" id="ENOG5033B8F">
    <property type="taxonomic scope" value="Bacteria"/>
</dbReference>
<dbReference type="OrthoDB" id="7362103at2"/>
<feature type="domain" description="DUF4174" evidence="2">
    <location>
        <begin position="24"/>
        <end position="139"/>
    </location>
</feature>
<dbReference type="STRING" id="865937.Gilli_2403"/>
<dbReference type="Proteomes" id="UP000003844">
    <property type="component" value="Unassembled WGS sequence"/>
</dbReference>
<proteinExistence type="predicted"/>